<dbReference type="AlphaFoldDB" id="A0A6B8RQK5"/>
<dbReference type="PANTHER" id="PTHR23417:SF14">
    <property type="entry name" value="PENTACOTRIPEPTIDE-REPEAT REGION OF PRORP DOMAIN-CONTAINING PROTEIN"/>
    <property type="match status" value="1"/>
</dbReference>
<sequence>MRLRGVKGIREALEQQPELVVLNPKDYKGSWASKFFKNNNPIHVELGMGKGQFISELSLLNPEINYIGVDMYDELIRKASIKARRSRETNDQISLANLALVLLNIEQISEAFAEGEIAVIYLNFSDPWPKARHARRRLTHAGFVNQYTKLLHKDGQIQLKTDSMSLFEFSLNSFADLGLRMRNISLNLHGEGLRTDLVMTEYETKFSGQGMPIYRCEVILGEQKLQTNTEASIAEEVPSIAPTAQSEG</sequence>
<protein>
    <recommendedName>
        <fullName evidence="7">tRNA (guanine-N(7)-)-methyltransferase</fullName>
        <ecNumber evidence="7">2.1.1.33</ecNumber>
    </recommendedName>
    <alternativeName>
        <fullName evidence="7">tRNA (guanine(46)-N(7))-methyltransferase</fullName>
    </alternativeName>
    <alternativeName>
        <fullName evidence="7">tRNA(m7G46)-methyltransferase</fullName>
    </alternativeName>
</protein>
<keyword evidence="5 7" id="KW-0949">S-adenosyl-L-methionine</keyword>
<comment type="function">
    <text evidence="2 7">Catalyzes the formation of N(7)-methylguanine at position 46 (m7G46) in tRNA.</text>
</comment>
<comment type="caution">
    <text evidence="7">Lacks conserved residue(s) required for the propagation of feature annotation.</text>
</comment>
<dbReference type="EC" id="2.1.1.33" evidence="7"/>
<dbReference type="InterPro" id="IPR055361">
    <property type="entry name" value="tRNA_methyltr_TrmB_bact"/>
</dbReference>
<evidence type="ECO:0000256" key="4">
    <source>
        <dbReference type="ARBA" id="ARBA00022679"/>
    </source>
</evidence>
<reference evidence="9" key="1">
    <citation type="submission" date="2018-11" db="EMBL/GenBank/DDBJ databases">
        <title>Complete genome sequence of Paenibacillus sp. ML311-T8.</title>
        <authorList>
            <person name="Nam Y.-D."/>
            <person name="Kang J."/>
            <person name="Chung W.-H."/>
            <person name="Park Y.S."/>
        </authorList>
    </citation>
    <scope>NUCLEOTIDE SEQUENCE [LARGE SCALE GENOMIC DNA]</scope>
    <source>
        <strain evidence="9">ML311-T8</strain>
    </source>
</reference>
<gene>
    <name evidence="7 8" type="primary">trmB</name>
    <name evidence="8" type="ORF">EHS13_26190</name>
</gene>
<dbReference type="NCBIfam" id="TIGR00091">
    <property type="entry name" value="tRNA (guanosine(46)-N7)-methyltransferase TrmB"/>
    <property type="match status" value="1"/>
</dbReference>
<evidence type="ECO:0000256" key="7">
    <source>
        <dbReference type="HAMAP-Rule" id="MF_01057"/>
    </source>
</evidence>
<evidence type="ECO:0000256" key="1">
    <source>
        <dbReference type="ARBA" id="ARBA00000142"/>
    </source>
</evidence>
<feature type="binding site" evidence="7">
    <location>
        <begin position="200"/>
        <end position="203"/>
    </location>
    <ligand>
        <name>substrate</name>
    </ligand>
</feature>
<evidence type="ECO:0000256" key="3">
    <source>
        <dbReference type="ARBA" id="ARBA00022603"/>
    </source>
</evidence>
<comment type="similarity">
    <text evidence="7">Belongs to the class I-like SAM-binding methyltransferase superfamily. TrmB family.</text>
</comment>
<feature type="binding site" evidence="7">
    <location>
        <position position="130"/>
    </location>
    <ligand>
        <name>substrate</name>
    </ligand>
</feature>
<keyword evidence="9" id="KW-1185">Reference proteome</keyword>
<keyword evidence="3 7" id="KW-0489">Methyltransferase</keyword>
<comment type="catalytic activity">
    <reaction evidence="1 7">
        <text>guanosine(46) in tRNA + S-adenosyl-L-methionine = N(7)-methylguanosine(46) in tRNA + S-adenosyl-L-homocysteine</text>
        <dbReference type="Rhea" id="RHEA:42708"/>
        <dbReference type="Rhea" id="RHEA-COMP:10188"/>
        <dbReference type="Rhea" id="RHEA-COMP:10189"/>
        <dbReference type="ChEBI" id="CHEBI:57856"/>
        <dbReference type="ChEBI" id="CHEBI:59789"/>
        <dbReference type="ChEBI" id="CHEBI:74269"/>
        <dbReference type="ChEBI" id="CHEBI:74480"/>
        <dbReference type="EC" id="2.1.1.33"/>
    </reaction>
</comment>
<feature type="binding site" evidence="7">
    <location>
        <position position="45"/>
    </location>
    <ligand>
        <name>S-adenosyl-L-methionine</name>
        <dbReference type="ChEBI" id="CHEBI:59789"/>
    </ligand>
</feature>
<feature type="binding site" evidence="7">
    <location>
        <position position="162"/>
    </location>
    <ligand>
        <name>substrate</name>
    </ligand>
</feature>
<accession>A0A6B8RQK5</accession>
<evidence type="ECO:0000256" key="2">
    <source>
        <dbReference type="ARBA" id="ARBA00003015"/>
    </source>
</evidence>
<dbReference type="Pfam" id="PF02390">
    <property type="entry name" value="Methyltransf_4"/>
    <property type="match status" value="1"/>
</dbReference>
<dbReference type="PANTHER" id="PTHR23417">
    <property type="entry name" value="3-DEOXY-D-MANNO-OCTULOSONIC-ACID TRANSFERASE/TRNA GUANINE-N 7 - -METHYLTRANSFERASE"/>
    <property type="match status" value="1"/>
</dbReference>
<organism evidence="8 9">
    <name type="scientific">Paenibacillus psychroresistens</name>
    <dbReference type="NCBI Taxonomy" id="1778678"/>
    <lineage>
        <taxon>Bacteria</taxon>
        <taxon>Bacillati</taxon>
        <taxon>Bacillota</taxon>
        <taxon>Bacilli</taxon>
        <taxon>Bacillales</taxon>
        <taxon>Paenibacillaceae</taxon>
        <taxon>Paenibacillus</taxon>
    </lineage>
</organism>
<dbReference type="KEGG" id="ppsc:EHS13_26190"/>
<feature type="binding site" evidence="7">
    <location>
        <position position="70"/>
    </location>
    <ligand>
        <name>S-adenosyl-L-methionine</name>
        <dbReference type="ChEBI" id="CHEBI:59789"/>
    </ligand>
</feature>
<feature type="binding site" evidence="7">
    <location>
        <position position="126"/>
    </location>
    <ligand>
        <name>S-adenosyl-L-methionine</name>
        <dbReference type="ChEBI" id="CHEBI:59789"/>
    </ligand>
</feature>
<keyword evidence="6 7" id="KW-0819">tRNA processing</keyword>
<dbReference type="RefSeq" id="WP_155703226.1">
    <property type="nucleotide sequence ID" value="NZ_CP034235.1"/>
</dbReference>
<dbReference type="InterPro" id="IPR029063">
    <property type="entry name" value="SAM-dependent_MTases_sf"/>
</dbReference>
<comment type="pathway">
    <text evidence="7">tRNA modification; N(7)-methylguanine-tRNA biosynthesis.</text>
</comment>
<dbReference type="OrthoDB" id="9802090at2"/>
<dbReference type="GO" id="GO:0043527">
    <property type="term" value="C:tRNA methyltransferase complex"/>
    <property type="evidence" value="ECO:0007669"/>
    <property type="project" value="TreeGrafter"/>
</dbReference>
<dbReference type="InterPro" id="IPR003358">
    <property type="entry name" value="tRNA_(Gua-N-7)_MeTrfase_Trmb"/>
</dbReference>
<evidence type="ECO:0000256" key="5">
    <source>
        <dbReference type="ARBA" id="ARBA00022691"/>
    </source>
</evidence>
<evidence type="ECO:0000256" key="6">
    <source>
        <dbReference type="ARBA" id="ARBA00022694"/>
    </source>
</evidence>
<evidence type="ECO:0000313" key="8">
    <source>
        <dbReference type="EMBL" id="QGQ98127.1"/>
    </source>
</evidence>
<dbReference type="HAMAP" id="MF_01057">
    <property type="entry name" value="tRNA_methyltr_TrmB"/>
    <property type="match status" value="1"/>
</dbReference>
<name>A0A6B8RQK5_9BACL</name>
<dbReference type="Proteomes" id="UP000426246">
    <property type="component" value="Chromosome"/>
</dbReference>
<evidence type="ECO:0000313" key="9">
    <source>
        <dbReference type="Proteomes" id="UP000426246"/>
    </source>
</evidence>
<keyword evidence="4 7" id="KW-0808">Transferase</keyword>
<dbReference type="GO" id="GO:0008176">
    <property type="term" value="F:tRNA (guanine(46)-N7)-methyltransferase activity"/>
    <property type="evidence" value="ECO:0007669"/>
    <property type="project" value="UniProtKB-UniRule"/>
</dbReference>
<dbReference type="SUPFAM" id="SSF53335">
    <property type="entry name" value="S-adenosyl-L-methionine-dependent methyltransferases"/>
    <property type="match status" value="1"/>
</dbReference>
<dbReference type="EMBL" id="CP034235">
    <property type="protein sequence ID" value="QGQ98127.1"/>
    <property type="molecule type" value="Genomic_DNA"/>
</dbReference>
<dbReference type="UniPathway" id="UPA00989"/>
<dbReference type="Gene3D" id="3.40.50.150">
    <property type="entry name" value="Vaccinia Virus protein VP39"/>
    <property type="match status" value="1"/>
</dbReference>
<dbReference type="PROSITE" id="PS51625">
    <property type="entry name" value="SAM_MT_TRMB"/>
    <property type="match status" value="1"/>
</dbReference>
<dbReference type="NCBIfam" id="NF001080">
    <property type="entry name" value="PRK00121.2-2"/>
    <property type="match status" value="1"/>
</dbReference>
<feature type="binding site" evidence="7">
    <location>
        <position position="104"/>
    </location>
    <ligand>
        <name>S-adenosyl-L-methionine</name>
        <dbReference type="ChEBI" id="CHEBI:59789"/>
    </ligand>
</feature>
<proteinExistence type="inferred from homology"/>